<dbReference type="Gene3D" id="3.20.20.80">
    <property type="entry name" value="Glycosidases"/>
    <property type="match status" value="1"/>
</dbReference>
<dbReference type="GO" id="GO:0003844">
    <property type="term" value="F:1,4-alpha-glucan branching enzyme activity"/>
    <property type="evidence" value="ECO:0007669"/>
    <property type="project" value="UniProtKB-EC"/>
</dbReference>
<dbReference type="InterPro" id="IPR006048">
    <property type="entry name" value="A-amylase/branching_C"/>
</dbReference>
<dbReference type="Pfam" id="PF00128">
    <property type="entry name" value="Alpha-amylase"/>
    <property type="match status" value="1"/>
</dbReference>
<dbReference type="EC" id="2.4.1.18" evidence="1"/>
<keyword evidence="1" id="KW-0808">Transferase</keyword>
<dbReference type="InterPro" id="IPR037439">
    <property type="entry name" value="Branching_enzy"/>
</dbReference>
<protein>
    <submittedName>
        <fullName evidence="1">1,4-alpha-glucan branching protein GlgB</fullName>
        <ecNumber evidence="1">2.4.1.18</ecNumber>
    </submittedName>
</protein>
<dbReference type="SUPFAM" id="SSF51445">
    <property type="entry name" value="(Trans)glycosidases"/>
    <property type="match status" value="1"/>
</dbReference>
<dbReference type="InterPro" id="IPR004193">
    <property type="entry name" value="Glyco_hydro_13_N"/>
</dbReference>
<dbReference type="Gene3D" id="2.60.40.1180">
    <property type="entry name" value="Golgi alpha-mannosidase II"/>
    <property type="match status" value="1"/>
</dbReference>
<dbReference type="InterPro" id="IPR006407">
    <property type="entry name" value="GlgB"/>
</dbReference>
<dbReference type="NCBIfam" id="NF008967">
    <property type="entry name" value="PRK12313.1"/>
    <property type="match status" value="1"/>
</dbReference>
<dbReference type="CDD" id="cd02855">
    <property type="entry name" value="E_set_GBE_prok_N"/>
    <property type="match status" value="1"/>
</dbReference>
<dbReference type="InterPro" id="IPR017853">
    <property type="entry name" value="GH"/>
</dbReference>
<dbReference type="InterPro" id="IPR014756">
    <property type="entry name" value="Ig_E-set"/>
</dbReference>
<dbReference type="Proteomes" id="UP001592582">
    <property type="component" value="Unassembled WGS sequence"/>
</dbReference>
<name>A0ABV6V3F5_9ACTN</name>
<dbReference type="SUPFAM" id="SSF51011">
    <property type="entry name" value="Glycosyl hydrolase domain"/>
    <property type="match status" value="1"/>
</dbReference>
<dbReference type="Pfam" id="PF02806">
    <property type="entry name" value="Alpha-amylase_C"/>
    <property type="match status" value="1"/>
</dbReference>
<evidence type="ECO:0000313" key="2">
    <source>
        <dbReference type="Proteomes" id="UP001592582"/>
    </source>
</evidence>
<keyword evidence="2" id="KW-1185">Reference proteome</keyword>
<dbReference type="SUPFAM" id="SSF81296">
    <property type="entry name" value="E set domains"/>
    <property type="match status" value="1"/>
</dbReference>
<organism evidence="1 2">
    <name type="scientific">Streptacidiphilus alkalitolerans</name>
    <dbReference type="NCBI Taxonomy" id="3342712"/>
    <lineage>
        <taxon>Bacteria</taxon>
        <taxon>Bacillati</taxon>
        <taxon>Actinomycetota</taxon>
        <taxon>Actinomycetes</taxon>
        <taxon>Kitasatosporales</taxon>
        <taxon>Streptomycetaceae</taxon>
        <taxon>Streptacidiphilus</taxon>
    </lineage>
</organism>
<proteinExistence type="inferred from homology"/>
<dbReference type="PIRSF" id="PIRSF000463">
    <property type="entry name" value="GlgB"/>
    <property type="match status" value="1"/>
</dbReference>
<keyword evidence="1" id="KW-0328">Glycosyltransferase</keyword>
<accession>A0ABV6V3F5</accession>
<dbReference type="PANTHER" id="PTHR43651:SF3">
    <property type="entry name" value="1,4-ALPHA-GLUCAN-BRANCHING ENZYME"/>
    <property type="match status" value="1"/>
</dbReference>
<dbReference type="NCBIfam" id="NF003811">
    <property type="entry name" value="PRK05402.1"/>
    <property type="match status" value="1"/>
</dbReference>
<dbReference type="InterPro" id="IPR044143">
    <property type="entry name" value="GlgB_N_E_set_prok"/>
</dbReference>
<reference evidence="1 2" key="1">
    <citation type="submission" date="2024-09" db="EMBL/GenBank/DDBJ databases">
        <authorList>
            <person name="Lee S.D."/>
        </authorList>
    </citation>
    <scope>NUCLEOTIDE SEQUENCE [LARGE SCALE GENOMIC DNA]</scope>
    <source>
        <strain evidence="1 2">N1-1</strain>
    </source>
</reference>
<comment type="caution">
    <text evidence="1">The sequence shown here is derived from an EMBL/GenBank/DDBJ whole genome shotgun (WGS) entry which is preliminary data.</text>
</comment>
<dbReference type="HAMAP" id="MF_00685">
    <property type="entry name" value="GlgB"/>
    <property type="match status" value="1"/>
</dbReference>
<evidence type="ECO:0000313" key="1">
    <source>
        <dbReference type="EMBL" id="MFC1408254.1"/>
    </source>
</evidence>
<dbReference type="InterPro" id="IPR006047">
    <property type="entry name" value="GH13_cat_dom"/>
</dbReference>
<dbReference type="InterPro" id="IPR013783">
    <property type="entry name" value="Ig-like_fold"/>
</dbReference>
<dbReference type="CDD" id="cd11322">
    <property type="entry name" value="AmyAc_Glg_BE"/>
    <property type="match status" value="1"/>
</dbReference>
<sequence>MSTVLRPEWGLLGELDLYLLAEGRHEELWKVLGAHVVDGDQPGVVFSVLAPEAQAVRLIGDFNGWDGSGHPMRRVGSSGVWVRFVPGATERARYKFEVLGADGTVREKADPLARATEAPPQTASVVHRSHYGWGDRDWIAARSGWTAHNSPMSVYEVHLGSWRAGLSYRQLADLLPEYVRQLGFTHVEFLPVMEHPFGGSWGYQVTSYFAPSARWGDPDDFRHLVDSLHRAGIAVIMDWVPAHFPKNEWALGQFDGTALFEHPDPRRAEQRDWGTLQFDYGRPEARSFLLSNAVYWAEEFHVDALRVDAVAAMLYLDYSRPSGEWLPNDDGSRENREAVSFLQELNTLLGRRCPGVVTIAEESTAWDGVTRRVDHGGLGFGLKWNMGWMHDTLAYLAEDPVNRRHHHHRMTFSTMYAHAENYLLPISHDEVVHLKGSLLTKMRGDRWQQFANLRAYLSFMWFHPGKQLLFMGQEFAQTAEWDHDRGLDWWLLDQEGAEGHRHRGMQRLVSDLNGTYRAQPELWQRDTDPGGFRWIDADDADRQVYSCIRFDDRGEPLVGVFNFSPVVHRGFSLAMPRSGPWSELLNTDADCYGGSGVGNLGTVAAVPLPYAGLPARAQVTLPPLAGLWLRPRGQGGVR</sequence>
<dbReference type="SMART" id="SM00642">
    <property type="entry name" value="Aamy"/>
    <property type="match status" value="1"/>
</dbReference>
<dbReference type="Pfam" id="PF02922">
    <property type="entry name" value="CBM_48"/>
    <property type="match status" value="1"/>
</dbReference>
<dbReference type="Gene3D" id="2.60.40.10">
    <property type="entry name" value="Immunoglobulins"/>
    <property type="match status" value="1"/>
</dbReference>
<dbReference type="EMBL" id="JBHEZX010000001">
    <property type="protein sequence ID" value="MFC1408254.1"/>
    <property type="molecule type" value="Genomic_DNA"/>
</dbReference>
<gene>
    <name evidence="1" type="primary">glgB</name>
    <name evidence="1" type="ORF">ACEZDG_03050</name>
</gene>
<dbReference type="PANTHER" id="PTHR43651">
    <property type="entry name" value="1,4-ALPHA-GLUCAN-BRANCHING ENZYME"/>
    <property type="match status" value="1"/>
</dbReference>
<dbReference type="InterPro" id="IPR013780">
    <property type="entry name" value="Glyco_hydro_b"/>
</dbReference>
<dbReference type="NCBIfam" id="TIGR01515">
    <property type="entry name" value="branching_enzym"/>
    <property type="match status" value="1"/>
</dbReference>